<comment type="catalytic activity">
    <reaction evidence="11">
        <text>(2R)-3-phosphoglycerate + NAD(+) = 3-phosphooxypyruvate + NADH + H(+)</text>
        <dbReference type="Rhea" id="RHEA:12641"/>
        <dbReference type="ChEBI" id="CHEBI:15378"/>
        <dbReference type="ChEBI" id="CHEBI:18110"/>
        <dbReference type="ChEBI" id="CHEBI:57540"/>
        <dbReference type="ChEBI" id="CHEBI:57945"/>
        <dbReference type="ChEBI" id="CHEBI:58272"/>
        <dbReference type="EC" id="1.1.1.95"/>
    </reaction>
</comment>
<dbReference type="EC" id="1.1.1.95" evidence="5"/>
<keyword evidence="17" id="KW-1185">Reference proteome</keyword>
<evidence type="ECO:0000256" key="10">
    <source>
        <dbReference type="ARBA" id="ARBA00048126"/>
    </source>
</evidence>
<dbReference type="SUPFAM" id="SSF51735">
    <property type="entry name" value="NAD(P)-binding Rossmann-fold domains"/>
    <property type="match status" value="1"/>
</dbReference>
<evidence type="ECO:0000256" key="6">
    <source>
        <dbReference type="ARBA" id="ARBA00021582"/>
    </source>
</evidence>
<dbReference type="EMBL" id="WKPI01000015">
    <property type="protein sequence ID" value="MSC33347.1"/>
    <property type="molecule type" value="Genomic_DNA"/>
</dbReference>
<dbReference type="CDD" id="cd12174">
    <property type="entry name" value="PGDH_like_3"/>
    <property type="match status" value="1"/>
</dbReference>
<feature type="domain" description="ACT" evidence="13">
    <location>
        <begin position="318"/>
        <end position="387"/>
    </location>
</feature>
<evidence type="ECO:0000313" key="17">
    <source>
        <dbReference type="Proteomes" id="UP000480929"/>
    </source>
</evidence>
<dbReference type="PANTHER" id="PTHR42938:SF47">
    <property type="entry name" value="HYDROXYPYRUVATE REDUCTASE"/>
    <property type="match status" value="1"/>
</dbReference>
<evidence type="ECO:0000256" key="2">
    <source>
        <dbReference type="ARBA" id="ARBA00005216"/>
    </source>
</evidence>
<proteinExistence type="inferred from homology"/>
<evidence type="ECO:0000256" key="3">
    <source>
        <dbReference type="ARBA" id="ARBA00005854"/>
    </source>
</evidence>
<comment type="similarity">
    <text evidence="3 12">Belongs to the D-isomer specific 2-hydroxyacid dehydrogenase family.</text>
</comment>
<dbReference type="Proteomes" id="UP000433575">
    <property type="component" value="Unassembled WGS sequence"/>
</dbReference>
<dbReference type="InterPro" id="IPR006139">
    <property type="entry name" value="D-isomer_2_OHA_DH_cat_dom"/>
</dbReference>
<evidence type="ECO:0000256" key="11">
    <source>
        <dbReference type="ARBA" id="ARBA00048731"/>
    </source>
</evidence>
<dbReference type="InterPro" id="IPR054480">
    <property type="entry name" value="AHAS_small-like_ACT"/>
</dbReference>
<dbReference type="InterPro" id="IPR045865">
    <property type="entry name" value="ACT-like_dom_sf"/>
</dbReference>
<comment type="pathway">
    <text evidence="2">Amino-acid biosynthesis; L-serine biosynthesis; L-serine from 3-phospho-D-glycerate: step 1/3.</text>
</comment>
<dbReference type="Pfam" id="PF22629">
    <property type="entry name" value="ACT_AHAS_ss"/>
    <property type="match status" value="1"/>
</dbReference>
<dbReference type="GO" id="GO:0051287">
    <property type="term" value="F:NAD binding"/>
    <property type="evidence" value="ECO:0007669"/>
    <property type="project" value="InterPro"/>
</dbReference>
<evidence type="ECO:0000256" key="5">
    <source>
        <dbReference type="ARBA" id="ARBA00013143"/>
    </source>
</evidence>
<dbReference type="PANTHER" id="PTHR42938">
    <property type="entry name" value="FORMATE DEHYDROGENASE 1"/>
    <property type="match status" value="1"/>
</dbReference>
<dbReference type="EMBL" id="WKPJ01000013">
    <property type="protein sequence ID" value="MSA89592.1"/>
    <property type="molecule type" value="Genomic_DNA"/>
</dbReference>
<dbReference type="SUPFAM" id="SSF52283">
    <property type="entry name" value="Formate/glycerate dehydrogenase catalytic domain-like"/>
    <property type="match status" value="1"/>
</dbReference>
<evidence type="ECO:0000256" key="12">
    <source>
        <dbReference type="RuleBase" id="RU003719"/>
    </source>
</evidence>
<dbReference type="InterPro" id="IPR036291">
    <property type="entry name" value="NAD(P)-bd_dom_sf"/>
</dbReference>
<evidence type="ECO:0000256" key="7">
    <source>
        <dbReference type="ARBA" id="ARBA00023002"/>
    </source>
</evidence>
<dbReference type="InterPro" id="IPR029753">
    <property type="entry name" value="D-isomer_DH_CS"/>
</dbReference>
<accession>A0A6N7S7G7</accession>
<protein>
    <recommendedName>
        <fullName evidence="6">D-3-phosphoglycerate dehydrogenase</fullName>
        <ecNumber evidence="4">1.1.1.399</ecNumber>
        <ecNumber evidence="5">1.1.1.95</ecNumber>
    </recommendedName>
    <alternativeName>
        <fullName evidence="9">2-oxoglutarate reductase</fullName>
    </alternativeName>
</protein>
<dbReference type="EC" id="1.1.1.399" evidence="4"/>
<dbReference type="InterPro" id="IPR002912">
    <property type="entry name" value="ACT_dom"/>
</dbReference>
<dbReference type="Pfam" id="PF00389">
    <property type="entry name" value="2-Hacid_dh"/>
    <property type="match status" value="1"/>
</dbReference>
<dbReference type="AlphaFoldDB" id="A0A6N7S7G7"/>
<dbReference type="OrthoDB" id="9805416at2"/>
<dbReference type="InterPro" id="IPR029752">
    <property type="entry name" value="D-isomer_DH_CS1"/>
</dbReference>
<dbReference type="GO" id="GO:0004617">
    <property type="term" value="F:phosphoglycerate dehydrogenase activity"/>
    <property type="evidence" value="ECO:0007669"/>
    <property type="project" value="UniProtKB-EC"/>
</dbReference>
<evidence type="ECO:0000259" key="13">
    <source>
        <dbReference type="PROSITE" id="PS51671"/>
    </source>
</evidence>
<gene>
    <name evidence="15" type="ORF">GKD88_09465</name>
    <name evidence="14" type="ORF">GKE08_09665</name>
</gene>
<dbReference type="Gene3D" id="3.40.50.720">
    <property type="entry name" value="NAD(P)-binding Rossmann-like Domain"/>
    <property type="match status" value="2"/>
</dbReference>
<dbReference type="Proteomes" id="UP000480929">
    <property type="component" value="Unassembled WGS sequence"/>
</dbReference>
<dbReference type="UniPathway" id="UPA00135">
    <property type="reaction ID" value="UER00196"/>
</dbReference>
<evidence type="ECO:0000256" key="8">
    <source>
        <dbReference type="ARBA" id="ARBA00023027"/>
    </source>
</evidence>
<evidence type="ECO:0000313" key="16">
    <source>
        <dbReference type="Proteomes" id="UP000433575"/>
    </source>
</evidence>
<dbReference type="InterPro" id="IPR006140">
    <property type="entry name" value="D-isomer_DH_NAD-bd"/>
</dbReference>
<comment type="function">
    <text evidence="1">Catalyzes the reversible oxidation of 3-phospho-D-glycerate to 3-phosphonooxypyruvate, the first step of the phosphorylated L-serine biosynthesis pathway. Also catalyzes the reversible oxidation of 2-hydroxyglutarate to 2-oxoglutarate.</text>
</comment>
<dbReference type="RefSeq" id="WP_154238846.1">
    <property type="nucleotide sequence ID" value="NZ_CALJPI010000312.1"/>
</dbReference>
<dbReference type="PROSITE" id="PS51671">
    <property type="entry name" value="ACT"/>
    <property type="match status" value="1"/>
</dbReference>
<dbReference type="CDD" id="cd04901">
    <property type="entry name" value="ACT_3PGDH"/>
    <property type="match status" value="1"/>
</dbReference>
<comment type="catalytic activity">
    <reaction evidence="10">
        <text>(R)-2-hydroxyglutarate + NAD(+) = 2-oxoglutarate + NADH + H(+)</text>
        <dbReference type="Rhea" id="RHEA:49612"/>
        <dbReference type="ChEBI" id="CHEBI:15378"/>
        <dbReference type="ChEBI" id="CHEBI:15801"/>
        <dbReference type="ChEBI" id="CHEBI:16810"/>
        <dbReference type="ChEBI" id="CHEBI:57540"/>
        <dbReference type="ChEBI" id="CHEBI:57945"/>
        <dbReference type="EC" id="1.1.1.399"/>
    </reaction>
</comment>
<name>A0A6N7S7G7_9FIRM</name>
<dbReference type="Gene3D" id="3.30.70.260">
    <property type="match status" value="1"/>
</dbReference>
<reference evidence="16 17" key="1">
    <citation type="journal article" date="2019" name="Nat. Med.">
        <title>A library of human gut bacterial isolates paired with longitudinal multiomics data enables mechanistic microbiome research.</title>
        <authorList>
            <person name="Poyet M."/>
            <person name="Groussin M."/>
            <person name="Gibbons S.M."/>
            <person name="Avila-Pacheco J."/>
            <person name="Jiang X."/>
            <person name="Kearney S.M."/>
            <person name="Perrotta A.R."/>
            <person name="Berdy B."/>
            <person name="Zhao S."/>
            <person name="Lieberman T.D."/>
            <person name="Swanson P.K."/>
            <person name="Smith M."/>
            <person name="Roesemann S."/>
            <person name="Alexander J.E."/>
            <person name="Rich S.A."/>
            <person name="Livny J."/>
            <person name="Vlamakis H."/>
            <person name="Clish C."/>
            <person name="Bullock K."/>
            <person name="Deik A."/>
            <person name="Scott J."/>
            <person name="Pierce K.A."/>
            <person name="Xavier R.J."/>
            <person name="Alm E.J."/>
        </authorList>
    </citation>
    <scope>NUCLEOTIDE SEQUENCE [LARGE SCALE GENOMIC DNA]</scope>
    <source>
        <strain evidence="14 16">BIOML-A4</strain>
        <strain evidence="15 17">BIOML-A5</strain>
    </source>
</reference>
<evidence type="ECO:0000256" key="4">
    <source>
        <dbReference type="ARBA" id="ARBA00013001"/>
    </source>
</evidence>
<keyword evidence="7 12" id="KW-0560">Oxidoreductase</keyword>
<dbReference type="Pfam" id="PF02826">
    <property type="entry name" value="2-Hacid_dh_C"/>
    <property type="match status" value="1"/>
</dbReference>
<keyword evidence="8" id="KW-0520">NAD</keyword>
<sequence>MLNIQCLNKIAEAGLAQLPSDRYQLTDQTADADAILVRSADLKELVFPSKLKVIARAGAGTNNIPISRCSEAGIVVFNTPGANANAVKELVLGALVLSCRPVIPAVNWIASLGIDPQITQRTEKEKSRFVGTELKGKTLGVIGLGAIGIQIANLAVALEMRVIGYDPYISVDAAWKLSREVQHEEKLESVLKKADFITLHVPQNAKTQNMINAEALALMKNKAVLLNFARGGLVEESAVVTALAEKQLRRYITDFPSPQLAGQSGVTIIPHLGASTEEAEENCAVMAVQELIDYLENGNIRHSVNLPDVVMERSGQARICCFHRNVPNMLAHISGMFSKKGINIENLVNRSQGDYAYTLLDVDTAEVERIAAELQEQEDILRVRPLF</sequence>
<evidence type="ECO:0000256" key="1">
    <source>
        <dbReference type="ARBA" id="ARBA00003800"/>
    </source>
</evidence>
<evidence type="ECO:0000313" key="14">
    <source>
        <dbReference type="EMBL" id="MSA89592.1"/>
    </source>
</evidence>
<comment type="caution">
    <text evidence="14">The sequence shown here is derived from an EMBL/GenBank/DDBJ whole genome shotgun (WGS) entry which is preliminary data.</text>
</comment>
<dbReference type="PROSITE" id="PS00065">
    <property type="entry name" value="D_2_HYDROXYACID_DH_1"/>
    <property type="match status" value="1"/>
</dbReference>
<dbReference type="SUPFAM" id="SSF55021">
    <property type="entry name" value="ACT-like"/>
    <property type="match status" value="1"/>
</dbReference>
<organism evidence="14 16">
    <name type="scientific">Holdemania massiliensis</name>
    <dbReference type="NCBI Taxonomy" id="1468449"/>
    <lineage>
        <taxon>Bacteria</taxon>
        <taxon>Bacillati</taxon>
        <taxon>Bacillota</taxon>
        <taxon>Erysipelotrichia</taxon>
        <taxon>Erysipelotrichales</taxon>
        <taxon>Erysipelotrichaceae</taxon>
        <taxon>Holdemania</taxon>
    </lineage>
</organism>
<dbReference type="PROSITE" id="PS00670">
    <property type="entry name" value="D_2_HYDROXYACID_DH_2"/>
    <property type="match status" value="1"/>
</dbReference>
<evidence type="ECO:0000256" key="9">
    <source>
        <dbReference type="ARBA" id="ARBA00030455"/>
    </source>
</evidence>
<dbReference type="PROSITE" id="PS00671">
    <property type="entry name" value="D_2_HYDROXYACID_DH_3"/>
    <property type="match status" value="1"/>
</dbReference>
<evidence type="ECO:0000313" key="15">
    <source>
        <dbReference type="EMBL" id="MSC33347.1"/>
    </source>
</evidence>